<evidence type="ECO:0000313" key="2">
    <source>
        <dbReference type="EMBL" id="KAE8143823.1"/>
    </source>
</evidence>
<feature type="chain" id="PRO_5024953154" description="Aegerolysin type hemolysin" evidence="1">
    <location>
        <begin position="21"/>
        <end position="170"/>
    </location>
</feature>
<evidence type="ECO:0000256" key="1">
    <source>
        <dbReference type="SAM" id="SignalP"/>
    </source>
</evidence>
<gene>
    <name evidence="2" type="ORF">BDV38DRAFT_232095</name>
</gene>
<evidence type="ECO:0008006" key="4">
    <source>
        <dbReference type="Google" id="ProtNLM"/>
    </source>
</evidence>
<dbReference type="Proteomes" id="UP000325672">
    <property type="component" value="Unassembled WGS sequence"/>
</dbReference>
<dbReference type="OrthoDB" id="3541842at2759"/>
<dbReference type="AlphaFoldDB" id="A0A5N6TBW4"/>
<feature type="signal peptide" evidence="1">
    <location>
        <begin position="1"/>
        <end position="20"/>
    </location>
</feature>
<dbReference type="EMBL" id="ML743551">
    <property type="protein sequence ID" value="KAE8143823.1"/>
    <property type="molecule type" value="Genomic_DNA"/>
</dbReference>
<keyword evidence="3" id="KW-1185">Reference proteome</keyword>
<keyword evidence="1" id="KW-0732">Signal</keyword>
<reference evidence="2 3" key="1">
    <citation type="submission" date="2019-04" db="EMBL/GenBank/DDBJ databases">
        <title>Friends and foes A comparative genomics study of 23 Aspergillus species from section Flavi.</title>
        <authorList>
            <consortium name="DOE Joint Genome Institute"/>
            <person name="Kjaerbolling I."/>
            <person name="Vesth T."/>
            <person name="Frisvad J.C."/>
            <person name="Nybo J.L."/>
            <person name="Theobald S."/>
            <person name="Kildgaard S."/>
            <person name="Isbrandt T."/>
            <person name="Kuo A."/>
            <person name="Sato A."/>
            <person name="Lyhne E.K."/>
            <person name="Kogle M.E."/>
            <person name="Wiebenga A."/>
            <person name="Kun R.S."/>
            <person name="Lubbers R.J."/>
            <person name="Makela M.R."/>
            <person name="Barry K."/>
            <person name="Chovatia M."/>
            <person name="Clum A."/>
            <person name="Daum C."/>
            <person name="Haridas S."/>
            <person name="He G."/>
            <person name="LaButti K."/>
            <person name="Lipzen A."/>
            <person name="Mondo S."/>
            <person name="Riley R."/>
            <person name="Salamov A."/>
            <person name="Simmons B.A."/>
            <person name="Magnuson J.K."/>
            <person name="Henrissat B."/>
            <person name="Mortensen U.H."/>
            <person name="Larsen T.O."/>
            <person name="Devries R.P."/>
            <person name="Grigoriev I.V."/>
            <person name="Machida M."/>
            <person name="Baker S.E."/>
            <person name="Andersen M.R."/>
        </authorList>
    </citation>
    <scope>NUCLEOTIDE SEQUENCE [LARGE SCALE GENOMIC DNA]</scope>
    <source>
        <strain evidence="2 3">CBS 117625</strain>
    </source>
</reference>
<dbReference type="GeneID" id="43637216"/>
<dbReference type="RefSeq" id="XP_031919886.1">
    <property type="nucleotide sequence ID" value="XM_032053006.1"/>
</dbReference>
<sequence>MLFFKSLLVAYSFISSYAVAQDAQEELLNEQSSVPVFRNPRVNDPMTGDYSFKLKWDVKHGRDRTETYKLGWCYALSGQPNIQGYTITAGNEYIIYAEVWEKFPSKGNQWCPNFKGPTSGKVSWGPHKVETVCLSGVPNDGWTRPKPKCPREDSIVDHSSIAEEYWTLDL</sequence>
<organism evidence="2 3">
    <name type="scientific">Aspergillus pseudotamarii</name>
    <dbReference type="NCBI Taxonomy" id="132259"/>
    <lineage>
        <taxon>Eukaryota</taxon>
        <taxon>Fungi</taxon>
        <taxon>Dikarya</taxon>
        <taxon>Ascomycota</taxon>
        <taxon>Pezizomycotina</taxon>
        <taxon>Eurotiomycetes</taxon>
        <taxon>Eurotiomycetidae</taxon>
        <taxon>Eurotiales</taxon>
        <taxon>Aspergillaceae</taxon>
        <taxon>Aspergillus</taxon>
        <taxon>Aspergillus subgen. Circumdati</taxon>
    </lineage>
</organism>
<name>A0A5N6TBW4_ASPPS</name>
<protein>
    <recommendedName>
        <fullName evidence="4">Aegerolysin type hemolysin</fullName>
    </recommendedName>
</protein>
<evidence type="ECO:0000313" key="3">
    <source>
        <dbReference type="Proteomes" id="UP000325672"/>
    </source>
</evidence>
<proteinExistence type="predicted"/>
<accession>A0A5N6TBW4</accession>